<accession>A0ABR5SFY7</accession>
<dbReference type="EC" id="2.7.13.3" evidence="2"/>
<dbReference type="SUPFAM" id="SSF52172">
    <property type="entry name" value="CheY-like"/>
    <property type="match status" value="1"/>
</dbReference>
<feature type="modified residue" description="4-aspartylphosphate" evidence="4">
    <location>
        <position position="53"/>
    </location>
</feature>
<evidence type="ECO:0000256" key="2">
    <source>
        <dbReference type="ARBA" id="ARBA00012438"/>
    </source>
</evidence>
<reference evidence="10 11" key="1">
    <citation type="submission" date="2015-11" db="EMBL/GenBank/DDBJ databases">
        <authorList>
            <person name="Lin W."/>
        </authorList>
    </citation>
    <scope>NUCLEOTIDE SEQUENCE [LARGE SCALE GENOMIC DNA]</scope>
    <source>
        <strain evidence="10 11">HCH-1</strain>
    </source>
</reference>
<dbReference type="GO" id="GO:0004673">
    <property type="term" value="F:protein histidine kinase activity"/>
    <property type="evidence" value="ECO:0007669"/>
    <property type="project" value="UniProtKB-EC"/>
</dbReference>
<proteinExistence type="predicted"/>
<dbReference type="CDD" id="cd00130">
    <property type="entry name" value="PAS"/>
    <property type="match status" value="2"/>
</dbReference>
<dbReference type="Pfam" id="PF02518">
    <property type="entry name" value="HATPase_c"/>
    <property type="match status" value="1"/>
</dbReference>
<feature type="coiled-coil region" evidence="5">
    <location>
        <begin position="168"/>
        <end position="198"/>
    </location>
</feature>
<dbReference type="InterPro" id="IPR036097">
    <property type="entry name" value="HisK_dim/P_sf"/>
</dbReference>
<keyword evidence="5" id="KW-0175">Coiled coil</keyword>
<feature type="domain" description="Response regulatory" evidence="7">
    <location>
        <begin position="4"/>
        <end position="120"/>
    </location>
</feature>
<dbReference type="Gene3D" id="3.40.50.2300">
    <property type="match status" value="1"/>
</dbReference>
<dbReference type="Gene3D" id="3.30.450.20">
    <property type="entry name" value="PAS domain"/>
    <property type="match status" value="2"/>
</dbReference>
<dbReference type="CDD" id="cd00082">
    <property type="entry name" value="HisKA"/>
    <property type="match status" value="1"/>
</dbReference>
<dbReference type="InterPro" id="IPR004358">
    <property type="entry name" value="Sig_transdc_His_kin-like_C"/>
</dbReference>
<dbReference type="InterPro" id="IPR005467">
    <property type="entry name" value="His_kinase_dom"/>
</dbReference>
<dbReference type="Gene3D" id="3.30.565.10">
    <property type="entry name" value="Histidine kinase-like ATPase, C-terminal domain"/>
    <property type="match status" value="1"/>
</dbReference>
<keyword evidence="10" id="KW-0808">Transferase</keyword>
<dbReference type="InterPro" id="IPR001789">
    <property type="entry name" value="Sig_transdc_resp-reg_receiver"/>
</dbReference>
<dbReference type="PANTHER" id="PTHR43547">
    <property type="entry name" value="TWO-COMPONENT HISTIDINE KINASE"/>
    <property type="match status" value="1"/>
</dbReference>
<dbReference type="Pfam" id="PF08448">
    <property type="entry name" value="PAS_4"/>
    <property type="match status" value="1"/>
</dbReference>
<dbReference type="PROSITE" id="PS50110">
    <property type="entry name" value="RESPONSE_REGULATORY"/>
    <property type="match status" value="1"/>
</dbReference>
<dbReference type="Gene3D" id="1.10.287.130">
    <property type="match status" value="1"/>
</dbReference>
<keyword evidence="3 4" id="KW-0597">Phosphoprotein</keyword>
<dbReference type="SMART" id="SM00387">
    <property type="entry name" value="HATPase_c"/>
    <property type="match status" value="1"/>
</dbReference>
<dbReference type="InterPro" id="IPR036890">
    <property type="entry name" value="HATPase_C_sf"/>
</dbReference>
<evidence type="ECO:0000259" key="8">
    <source>
        <dbReference type="PROSITE" id="PS50112"/>
    </source>
</evidence>
<feature type="domain" description="PAS" evidence="8">
    <location>
        <begin position="363"/>
        <end position="433"/>
    </location>
</feature>
<dbReference type="PROSITE" id="PS50113">
    <property type="entry name" value="PAC"/>
    <property type="match status" value="1"/>
</dbReference>
<dbReference type="SMART" id="SM00448">
    <property type="entry name" value="REC"/>
    <property type="match status" value="1"/>
</dbReference>
<dbReference type="InterPro" id="IPR001610">
    <property type="entry name" value="PAC"/>
</dbReference>
<dbReference type="PRINTS" id="PR00344">
    <property type="entry name" value="BCTRLSENSOR"/>
</dbReference>
<dbReference type="SUPFAM" id="SSF55874">
    <property type="entry name" value="ATPase domain of HSP90 chaperone/DNA topoisomerase II/histidine kinase"/>
    <property type="match status" value="1"/>
</dbReference>
<evidence type="ECO:0000313" key="10">
    <source>
        <dbReference type="EMBL" id="KWT85003.1"/>
    </source>
</evidence>
<dbReference type="Proteomes" id="UP000060487">
    <property type="component" value="Unassembled WGS sequence"/>
</dbReference>
<comment type="caution">
    <text evidence="10">The sequence shown here is derived from an EMBL/GenBank/DDBJ whole genome shotgun (WGS) entry which is preliminary data.</text>
</comment>
<feature type="domain" description="PAS" evidence="8">
    <location>
        <begin position="195"/>
        <end position="266"/>
    </location>
</feature>
<dbReference type="Pfam" id="PF13426">
    <property type="entry name" value="PAS_9"/>
    <property type="match status" value="1"/>
</dbReference>
<sequence length="739" mass="84027">MAKTILIVEDSKIQLEILRRILQKNGYDVITASNGRLGLNIALFTKPDIVISDINMPEMNGYELCREIKNNKDINKIPVILLTELKSVTDIIEGLKSQSDDYITKPYNEKYLISKIESYINNTIPIVDATVSGEFEVTYQGTTHVIYSNYRKIFNLLFSTYENVIHQYQEILESKDTLQRLNNELIEQAHVIKESEEMFKFFVQTLPDVVYKIDTDGKFTFINDAIRHYGYEPEELIGEHFSKIFYQDDVKNISREEVLPYFLGKKSGNLKPPKLFDERRSVDRKTFGLEVRLKTKDEELSNKPIISEVSSYGIYKFNADKHIADHDGTLGVISRKLDFCLGSGGIIKDITEKKRIEHALLESEKISHALMENASDAILIADTEGNLLDANIKAVVLLGYSKSELLHMKYTDIHPQDDRGRVINVFQRAIAEGCHHFLETHILRKDGTRVSVEISANIIKINGKILAQGIFRDITERKLSEERHRRQEQLMIYQSKMAAMGEMIGLIAHQWRQPINAIGLIIQDIKDAYDYGEFDGKYVAKAVDMTMCQVNFMSKTIDDFRDFLKPSKLKVRFDVKSTIDKLISMFAQLYKKSAIDITLRAECDVKLFTDGYPNEFNQVILNILNNSRDAITSIKYPGVTPKWGQIEITISNSDDGGKIIILIRDTGGGIPENVIENIFEPYFTTKGMEGTGIGLYMSKTIIETNMGGRLSVKNVEGGAEFMIELAVSKLEGDVNPAFS</sequence>
<dbReference type="SMART" id="SM00091">
    <property type="entry name" value="PAS"/>
    <property type="match status" value="2"/>
</dbReference>
<dbReference type="InterPro" id="IPR000014">
    <property type="entry name" value="PAS"/>
</dbReference>
<evidence type="ECO:0000259" key="6">
    <source>
        <dbReference type="PROSITE" id="PS50109"/>
    </source>
</evidence>
<dbReference type="PROSITE" id="PS50109">
    <property type="entry name" value="HIS_KIN"/>
    <property type="match status" value="1"/>
</dbReference>
<evidence type="ECO:0000256" key="5">
    <source>
        <dbReference type="SAM" id="Coils"/>
    </source>
</evidence>
<dbReference type="RefSeq" id="WP_085052435.1">
    <property type="nucleotide sequence ID" value="NZ_LNQR01000066.1"/>
</dbReference>
<feature type="domain" description="PAC" evidence="9">
    <location>
        <begin position="436"/>
        <end position="486"/>
    </location>
</feature>
<dbReference type="EMBL" id="LNQR01000066">
    <property type="protein sequence ID" value="KWT85003.1"/>
    <property type="molecule type" value="Genomic_DNA"/>
</dbReference>
<evidence type="ECO:0000259" key="7">
    <source>
        <dbReference type="PROSITE" id="PS50110"/>
    </source>
</evidence>
<dbReference type="InterPro" id="IPR011006">
    <property type="entry name" value="CheY-like_superfamily"/>
</dbReference>
<evidence type="ECO:0000256" key="3">
    <source>
        <dbReference type="ARBA" id="ARBA00022553"/>
    </source>
</evidence>
<dbReference type="InterPro" id="IPR003661">
    <property type="entry name" value="HisK_dim/P_dom"/>
</dbReference>
<evidence type="ECO:0000256" key="1">
    <source>
        <dbReference type="ARBA" id="ARBA00000085"/>
    </source>
</evidence>
<comment type="catalytic activity">
    <reaction evidence="1">
        <text>ATP + protein L-histidine = ADP + protein N-phospho-L-histidine.</text>
        <dbReference type="EC" id="2.7.13.3"/>
    </reaction>
</comment>
<dbReference type="PROSITE" id="PS50112">
    <property type="entry name" value="PAS"/>
    <property type="match status" value="2"/>
</dbReference>
<keyword evidence="11" id="KW-1185">Reference proteome</keyword>
<dbReference type="InterPro" id="IPR000700">
    <property type="entry name" value="PAS-assoc_C"/>
</dbReference>
<dbReference type="NCBIfam" id="TIGR00229">
    <property type="entry name" value="sensory_box"/>
    <property type="match status" value="2"/>
</dbReference>
<dbReference type="SMART" id="SM00086">
    <property type="entry name" value="PAC"/>
    <property type="match status" value="1"/>
</dbReference>
<feature type="domain" description="Histidine kinase" evidence="6">
    <location>
        <begin position="506"/>
        <end position="729"/>
    </location>
</feature>
<evidence type="ECO:0000313" key="11">
    <source>
        <dbReference type="Proteomes" id="UP000060487"/>
    </source>
</evidence>
<gene>
    <name evidence="10" type="ORF">ASN18_1821</name>
</gene>
<evidence type="ECO:0000256" key="4">
    <source>
        <dbReference type="PROSITE-ProRule" id="PRU00169"/>
    </source>
</evidence>
<dbReference type="Pfam" id="PF00072">
    <property type="entry name" value="Response_reg"/>
    <property type="match status" value="1"/>
</dbReference>
<organism evidence="10 11">
    <name type="scientific">Candidatus Magnetominusculus xianensis</name>
    <dbReference type="NCBI Taxonomy" id="1748249"/>
    <lineage>
        <taxon>Bacteria</taxon>
        <taxon>Pseudomonadati</taxon>
        <taxon>Nitrospirota</taxon>
        <taxon>Nitrospiria</taxon>
        <taxon>Nitrospirales</taxon>
        <taxon>Nitrospiraceae</taxon>
        <taxon>Candidatus Magnetominusculus</taxon>
    </lineage>
</organism>
<dbReference type="InterPro" id="IPR035965">
    <property type="entry name" value="PAS-like_dom_sf"/>
</dbReference>
<dbReference type="SUPFAM" id="SSF55785">
    <property type="entry name" value="PYP-like sensor domain (PAS domain)"/>
    <property type="match status" value="2"/>
</dbReference>
<keyword evidence="10" id="KW-0418">Kinase</keyword>
<name>A0ABR5SFY7_9BACT</name>
<dbReference type="InterPro" id="IPR003594">
    <property type="entry name" value="HATPase_dom"/>
</dbReference>
<dbReference type="SUPFAM" id="SSF47384">
    <property type="entry name" value="Homodimeric domain of signal transducing histidine kinase"/>
    <property type="match status" value="1"/>
</dbReference>
<dbReference type="InterPro" id="IPR013656">
    <property type="entry name" value="PAS_4"/>
</dbReference>
<dbReference type="PANTHER" id="PTHR43547:SF2">
    <property type="entry name" value="HYBRID SIGNAL TRANSDUCTION HISTIDINE KINASE C"/>
    <property type="match status" value="1"/>
</dbReference>
<protein>
    <recommendedName>
        <fullName evidence="2">histidine kinase</fullName>
        <ecNumber evidence="2">2.7.13.3</ecNumber>
    </recommendedName>
</protein>
<evidence type="ECO:0000259" key="9">
    <source>
        <dbReference type="PROSITE" id="PS50113"/>
    </source>
</evidence>